<feature type="transmembrane region" description="Helical" evidence="1">
    <location>
        <begin position="205"/>
        <end position="228"/>
    </location>
</feature>
<evidence type="ECO:0008006" key="6">
    <source>
        <dbReference type="Google" id="ProtNLM"/>
    </source>
</evidence>
<feature type="transmembrane region" description="Helical" evidence="1">
    <location>
        <begin position="155"/>
        <end position="185"/>
    </location>
</feature>
<accession>A0A9D2U022</accession>
<keyword evidence="1" id="KW-1133">Transmembrane helix</keyword>
<gene>
    <name evidence="4" type="ORF">H9912_05495</name>
</gene>
<feature type="transmembrane region" description="Helical" evidence="1">
    <location>
        <begin position="305"/>
        <end position="325"/>
    </location>
</feature>
<feature type="domain" description="DUF6311" evidence="3">
    <location>
        <begin position="480"/>
        <end position="577"/>
    </location>
</feature>
<protein>
    <recommendedName>
        <fullName evidence="6">Glycosyltransferase RgtA/B/C/D-like domain-containing protein</fullName>
    </recommendedName>
</protein>
<dbReference type="AlphaFoldDB" id="A0A9D2U022"/>
<feature type="transmembrane region" description="Helical" evidence="1">
    <location>
        <begin position="119"/>
        <end position="143"/>
    </location>
</feature>
<sequence length="582" mass="64122">MEGKTETVRKWNGKGFSAWMINNMVWLCGMAVGIAAFLCIYGVHVLDVTYTDWLLGGGDLTQHYLGWCFFRDSAWTFPIGLTDRMSWPYEVSVIYTDSVPLLAVFFKLFRGILPERFQYFGLWGLICFMLQGAFGSLLIYHYVGKRAESAVGSLLFILTPVMLSQMTVNMALGAQWLVLLCLYLGLKREGMRAAHAAAGWGAAGLLASGIQPYFILICALILFSFFLADVIRKKGITRGAAAMGAYAACAVGMTALLGGFSHEHLADFTILGQAGFNLNGLFNPQGWSRVVETLPVHGNDAQEGLAFPGTGILLTLLAGVAGWLLHFAFRLFVRRENIFAGIAAKLSGRGKDAGQENPYRRKGKNALAFFLLCVLCVLAALSPQIAFGSEVIVSFSLPLWAARLWGIVGNTGRLIWPVVYLVILGSVVFMEKSMPWQGMAAVLLVAFAVFQVYDGKWQLMQRQVQFSTDYAYVSPLDDARWEEWAEDPEIEHMVFVSYLLEDEDLVSELSVYAAQNGMTVNDFCSACVTVRAQVAEDLLDALADVREDTLYIYLASDEAMCVSPDMEYTHVDGIIVGTAKKG</sequence>
<feature type="transmembrane region" description="Helical" evidence="1">
    <location>
        <begin position="240"/>
        <end position="260"/>
    </location>
</feature>
<dbReference type="Pfam" id="PF19830">
    <property type="entry name" value="DUF6311"/>
    <property type="match status" value="1"/>
</dbReference>
<dbReference type="Pfam" id="PF25853">
    <property type="entry name" value="DUF6311_C"/>
    <property type="match status" value="1"/>
</dbReference>
<feature type="transmembrane region" description="Helical" evidence="1">
    <location>
        <begin position="414"/>
        <end position="430"/>
    </location>
</feature>
<proteinExistence type="predicted"/>
<reference evidence="4" key="2">
    <citation type="submission" date="2021-04" db="EMBL/GenBank/DDBJ databases">
        <authorList>
            <person name="Gilroy R."/>
        </authorList>
    </citation>
    <scope>NUCLEOTIDE SEQUENCE</scope>
    <source>
        <strain evidence="4">ChiHjej8B7-25341</strain>
    </source>
</reference>
<evidence type="ECO:0000313" key="4">
    <source>
        <dbReference type="EMBL" id="HJD31379.1"/>
    </source>
</evidence>
<evidence type="ECO:0000259" key="3">
    <source>
        <dbReference type="Pfam" id="PF25853"/>
    </source>
</evidence>
<feature type="transmembrane region" description="Helical" evidence="1">
    <location>
        <begin position="21"/>
        <end position="44"/>
    </location>
</feature>
<keyword evidence="1" id="KW-0812">Transmembrane</keyword>
<feature type="transmembrane region" description="Helical" evidence="1">
    <location>
        <begin position="436"/>
        <end position="453"/>
    </location>
</feature>
<organism evidence="4 5">
    <name type="scientific">Candidatus Eisenbergiella stercorigallinarum</name>
    <dbReference type="NCBI Taxonomy" id="2838557"/>
    <lineage>
        <taxon>Bacteria</taxon>
        <taxon>Bacillati</taxon>
        <taxon>Bacillota</taxon>
        <taxon>Clostridia</taxon>
        <taxon>Lachnospirales</taxon>
        <taxon>Lachnospiraceae</taxon>
        <taxon>Eisenbergiella</taxon>
    </lineage>
</organism>
<dbReference type="Proteomes" id="UP000823851">
    <property type="component" value="Unassembled WGS sequence"/>
</dbReference>
<dbReference type="EMBL" id="DWUW01000154">
    <property type="protein sequence ID" value="HJD31379.1"/>
    <property type="molecule type" value="Genomic_DNA"/>
</dbReference>
<evidence type="ECO:0000259" key="2">
    <source>
        <dbReference type="Pfam" id="PF19830"/>
    </source>
</evidence>
<keyword evidence="1" id="KW-0472">Membrane</keyword>
<evidence type="ECO:0000313" key="5">
    <source>
        <dbReference type="Proteomes" id="UP000823851"/>
    </source>
</evidence>
<name>A0A9D2U022_9FIRM</name>
<dbReference type="InterPro" id="IPR046278">
    <property type="entry name" value="DUF6311"/>
</dbReference>
<feature type="domain" description="DUF6311" evidence="2">
    <location>
        <begin position="31"/>
        <end position="455"/>
    </location>
</feature>
<evidence type="ECO:0000256" key="1">
    <source>
        <dbReference type="SAM" id="Phobius"/>
    </source>
</evidence>
<dbReference type="InterPro" id="IPR058671">
    <property type="entry name" value="DUF6311_C"/>
</dbReference>
<comment type="caution">
    <text evidence="4">The sequence shown here is derived from an EMBL/GenBank/DDBJ whole genome shotgun (WGS) entry which is preliminary data.</text>
</comment>
<feature type="transmembrane region" description="Helical" evidence="1">
    <location>
        <begin position="366"/>
        <end position="385"/>
    </location>
</feature>
<reference evidence="4" key="1">
    <citation type="journal article" date="2021" name="PeerJ">
        <title>Extensive microbial diversity within the chicken gut microbiome revealed by metagenomics and culture.</title>
        <authorList>
            <person name="Gilroy R."/>
            <person name="Ravi A."/>
            <person name="Getino M."/>
            <person name="Pursley I."/>
            <person name="Horton D.L."/>
            <person name="Alikhan N.F."/>
            <person name="Baker D."/>
            <person name="Gharbi K."/>
            <person name="Hall N."/>
            <person name="Watson M."/>
            <person name="Adriaenssens E.M."/>
            <person name="Foster-Nyarko E."/>
            <person name="Jarju S."/>
            <person name="Secka A."/>
            <person name="Antonio M."/>
            <person name="Oren A."/>
            <person name="Chaudhuri R.R."/>
            <person name="La Ragione R."/>
            <person name="Hildebrand F."/>
            <person name="Pallen M.J."/>
        </authorList>
    </citation>
    <scope>NUCLEOTIDE SEQUENCE</scope>
    <source>
        <strain evidence="4">ChiHjej8B7-25341</strain>
    </source>
</reference>